<proteinExistence type="predicted"/>
<protein>
    <submittedName>
        <fullName evidence="1">Uncharacterized protein</fullName>
    </submittedName>
</protein>
<accession>A0A0K2TPF8</accession>
<reference evidence="1" key="1">
    <citation type="submission" date="2014-05" db="EMBL/GenBank/DDBJ databases">
        <authorList>
            <person name="Chronopoulou M."/>
        </authorList>
    </citation>
    <scope>NUCLEOTIDE SEQUENCE</scope>
    <source>
        <tissue evidence="1">Whole organism</tissue>
    </source>
</reference>
<dbReference type="AlphaFoldDB" id="A0A0K2TPF8"/>
<name>A0A0K2TPF8_LEPSM</name>
<sequence length="49" mass="5783">MTTQSTNSHILIANNPYMDFYNLRQVLICRSRVKDYSLQWQMMKGKCGP</sequence>
<dbReference type="EMBL" id="HACA01010389">
    <property type="protein sequence ID" value="CDW27750.1"/>
    <property type="molecule type" value="Transcribed_RNA"/>
</dbReference>
<evidence type="ECO:0000313" key="1">
    <source>
        <dbReference type="EMBL" id="CDW27750.1"/>
    </source>
</evidence>
<organism evidence="1">
    <name type="scientific">Lepeophtheirus salmonis</name>
    <name type="common">Salmon louse</name>
    <name type="synonym">Caligus salmonis</name>
    <dbReference type="NCBI Taxonomy" id="72036"/>
    <lineage>
        <taxon>Eukaryota</taxon>
        <taxon>Metazoa</taxon>
        <taxon>Ecdysozoa</taxon>
        <taxon>Arthropoda</taxon>
        <taxon>Crustacea</taxon>
        <taxon>Multicrustacea</taxon>
        <taxon>Hexanauplia</taxon>
        <taxon>Copepoda</taxon>
        <taxon>Siphonostomatoida</taxon>
        <taxon>Caligidae</taxon>
        <taxon>Lepeophtheirus</taxon>
    </lineage>
</organism>